<reference evidence="2 3" key="1">
    <citation type="submission" date="2024-09" db="EMBL/GenBank/DDBJ databases">
        <authorList>
            <person name="Sun Q."/>
            <person name="Mori K."/>
        </authorList>
    </citation>
    <scope>NUCLEOTIDE SEQUENCE [LARGE SCALE GENOMIC DNA]</scope>
    <source>
        <strain evidence="2 3">JCM 3331</strain>
    </source>
</reference>
<gene>
    <name evidence="2" type="ORF">ACFFTL_29650</name>
</gene>
<proteinExistence type="predicted"/>
<keyword evidence="3" id="KW-1185">Reference proteome</keyword>
<keyword evidence="1" id="KW-0732">Signal</keyword>
<feature type="chain" id="PRO_5045849159" evidence="1">
    <location>
        <begin position="22"/>
        <end position="55"/>
    </location>
</feature>
<dbReference type="EMBL" id="JBHMCG010000129">
    <property type="protein sequence ID" value="MFB9576338.1"/>
    <property type="molecule type" value="Genomic_DNA"/>
</dbReference>
<evidence type="ECO:0000256" key="1">
    <source>
        <dbReference type="SAM" id="SignalP"/>
    </source>
</evidence>
<evidence type="ECO:0000313" key="2">
    <source>
        <dbReference type="EMBL" id="MFB9576338.1"/>
    </source>
</evidence>
<comment type="caution">
    <text evidence="2">The sequence shown here is derived from an EMBL/GenBank/DDBJ whole genome shotgun (WGS) entry which is preliminary data.</text>
</comment>
<name>A0ABV5REN7_9ACTN</name>
<feature type="signal peptide" evidence="1">
    <location>
        <begin position="1"/>
        <end position="21"/>
    </location>
</feature>
<dbReference type="Proteomes" id="UP001589710">
    <property type="component" value="Unassembled WGS sequence"/>
</dbReference>
<sequence length="55" mass="6062">MLALFAVLILVVLADGYAARADAVASQIWMSQTCDEPTDPYNTSRGWFNWSPLGQ</sequence>
<evidence type="ECO:0000313" key="3">
    <source>
        <dbReference type="Proteomes" id="UP001589710"/>
    </source>
</evidence>
<protein>
    <submittedName>
        <fullName evidence="2">Uncharacterized protein</fullName>
    </submittedName>
</protein>
<accession>A0ABV5REN7</accession>
<dbReference type="RefSeq" id="WP_345515403.1">
    <property type="nucleotide sequence ID" value="NZ_BAAAXD010000031.1"/>
</dbReference>
<organism evidence="2 3">
    <name type="scientific">Streptomyces yanii</name>
    <dbReference type="NCBI Taxonomy" id="78510"/>
    <lineage>
        <taxon>Bacteria</taxon>
        <taxon>Bacillati</taxon>
        <taxon>Actinomycetota</taxon>
        <taxon>Actinomycetes</taxon>
        <taxon>Kitasatosporales</taxon>
        <taxon>Streptomycetaceae</taxon>
        <taxon>Streptomyces</taxon>
    </lineage>
</organism>